<proteinExistence type="predicted"/>
<organism evidence="1 2">
    <name type="scientific">Pendulispora albinea</name>
    <dbReference type="NCBI Taxonomy" id="2741071"/>
    <lineage>
        <taxon>Bacteria</taxon>
        <taxon>Pseudomonadati</taxon>
        <taxon>Myxococcota</taxon>
        <taxon>Myxococcia</taxon>
        <taxon>Myxococcales</taxon>
        <taxon>Sorangiineae</taxon>
        <taxon>Pendulisporaceae</taxon>
        <taxon>Pendulispora</taxon>
    </lineage>
</organism>
<protein>
    <recommendedName>
        <fullName evidence="3">HAF family extracellular repeat protein</fullName>
    </recommendedName>
</protein>
<sequence>MMFQKAKYFVGVSAVLGVASESVPMRMTDLGALDGNVCTAEGVNDDGGVVGSCRTGSGELVATYWAPNAAPAVLAPLEVGRSCDAHGINAAGVAIGSCALGSGGGSSESGESAAVRWASLPAGLPQRLNPVYLDAQAHAARINAHGTVAGSSIAKDGAARPVIWTTGAVTPTVLSDLSPQGTSCRIDDMTDEEEPTLVGVCNLGHGGSVAVRWTPSPSYPITELSPFEGGSNCTATAIDAQRRIAGTCETADGKRAAVRWRADGTGMAVLYGVGEAGERQRLEVTGMNDAGVVVGNYTTDAGLVRAFVWVPSDDAEKERALDLGALGAGWTHAWRIGNDGIVAGTAQNARGDQEAFVWTAETALTGLGHLGGASSTVTAMSDRGRIAGVSKTRDGGTHVFLITEGGPSRPPAGCERARALGAY</sequence>
<name>A0ABZ2LWF1_9BACT</name>
<evidence type="ECO:0000313" key="1">
    <source>
        <dbReference type="EMBL" id="WXB15228.1"/>
    </source>
</evidence>
<dbReference type="Proteomes" id="UP001370348">
    <property type="component" value="Chromosome"/>
</dbReference>
<dbReference type="EMBL" id="CP089984">
    <property type="protein sequence ID" value="WXB15228.1"/>
    <property type="molecule type" value="Genomic_DNA"/>
</dbReference>
<evidence type="ECO:0008006" key="3">
    <source>
        <dbReference type="Google" id="ProtNLM"/>
    </source>
</evidence>
<dbReference type="RefSeq" id="WP_394824853.1">
    <property type="nucleotide sequence ID" value="NZ_CP089984.1"/>
</dbReference>
<evidence type="ECO:0000313" key="2">
    <source>
        <dbReference type="Proteomes" id="UP001370348"/>
    </source>
</evidence>
<accession>A0ABZ2LWF1</accession>
<reference evidence="1 2" key="1">
    <citation type="submission" date="2021-12" db="EMBL/GenBank/DDBJ databases">
        <title>Discovery of the Pendulisporaceae a myxobacterial family with distinct sporulation behavior and unique specialized metabolism.</title>
        <authorList>
            <person name="Garcia R."/>
            <person name="Popoff A."/>
            <person name="Bader C.D."/>
            <person name="Loehr J."/>
            <person name="Walesch S."/>
            <person name="Walt C."/>
            <person name="Boldt J."/>
            <person name="Bunk B."/>
            <person name="Haeckl F.J.F.P.J."/>
            <person name="Gunesch A.P."/>
            <person name="Birkelbach J."/>
            <person name="Nuebel U."/>
            <person name="Pietschmann T."/>
            <person name="Bach T."/>
            <person name="Mueller R."/>
        </authorList>
    </citation>
    <scope>NUCLEOTIDE SEQUENCE [LARGE SCALE GENOMIC DNA]</scope>
    <source>
        <strain evidence="1 2">MSr11954</strain>
    </source>
</reference>
<gene>
    <name evidence="1" type="ORF">LZC94_46340</name>
</gene>
<keyword evidence="2" id="KW-1185">Reference proteome</keyword>